<evidence type="ECO:0000313" key="1">
    <source>
        <dbReference type="EMBL" id="KAK7040229.1"/>
    </source>
</evidence>
<gene>
    <name evidence="1" type="ORF">VNI00_010035</name>
</gene>
<organism evidence="1 2">
    <name type="scientific">Paramarasmius palmivorus</name>
    <dbReference type="NCBI Taxonomy" id="297713"/>
    <lineage>
        <taxon>Eukaryota</taxon>
        <taxon>Fungi</taxon>
        <taxon>Dikarya</taxon>
        <taxon>Basidiomycota</taxon>
        <taxon>Agaricomycotina</taxon>
        <taxon>Agaricomycetes</taxon>
        <taxon>Agaricomycetidae</taxon>
        <taxon>Agaricales</taxon>
        <taxon>Marasmiineae</taxon>
        <taxon>Marasmiaceae</taxon>
        <taxon>Paramarasmius</taxon>
    </lineage>
</organism>
<evidence type="ECO:0000313" key="2">
    <source>
        <dbReference type="Proteomes" id="UP001383192"/>
    </source>
</evidence>
<reference evidence="1 2" key="1">
    <citation type="submission" date="2024-01" db="EMBL/GenBank/DDBJ databases">
        <title>A draft genome for a cacao thread blight-causing isolate of Paramarasmius palmivorus.</title>
        <authorList>
            <person name="Baruah I.K."/>
            <person name="Bukari Y."/>
            <person name="Amoako-Attah I."/>
            <person name="Meinhardt L.W."/>
            <person name="Bailey B.A."/>
            <person name="Cohen S.P."/>
        </authorList>
    </citation>
    <scope>NUCLEOTIDE SEQUENCE [LARGE SCALE GENOMIC DNA]</scope>
    <source>
        <strain evidence="1 2">GH-12</strain>
    </source>
</reference>
<dbReference type="AlphaFoldDB" id="A0AAW0CME9"/>
<keyword evidence="2" id="KW-1185">Reference proteome</keyword>
<protein>
    <submittedName>
        <fullName evidence="1">Uncharacterized protein</fullName>
    </submittedName>
</protein>
<sequence length="92" mass="10561">MSKEERVRWQVPELAFSAVGNFDLLSWPNSTYTALFTWQLARGYDPFTTDFAQSLGFQELEAIGAKKDEERFEVIDTSETEAEADSEWELVS</sequence>
<proteinExistence type="predicted"/>
<accession>A0AAW0CME9</accession>
<dbReference type="EMBL" id="JAYKXP010000038">
    <property type="protein sequence ID" value="KAK7040229.1"/>
    <property type="molecule type" value="Genomic_DNA"/>
</dbReference>
<name>A0AAW0CME9_9AGAR</name>
<comment type="caution">
    <text evidence="1">The sequence shown here is derived from an EMBL/GenBank/DDBJ whole genome shotgun (WGS) entry which is preliminary data.</text>
</comment>
<dbReference type="Proteomes" id="UP001383192">
    <property type="component" value="Unassembled WGS sequence"/>
</dbReference>